<comment type="caution">
    <text evidence="1">The sequence shown here is derived from an EMBL/GenBank/DDBJ whole genome shotgun (WGS) entry which is preliminary data.</text>
</comment>
<dbReference type="EMBL" id="JAXCEH010000027">
    <property type="protein sequence ID" value="MFA1558070.1"/>
    <property type="molecule type" value="Genomic_DNA"/>
</dbReference>
<evidence type="ECO:0000313" key="2">
    <source>
        <dbReference type="Proteomes" id="UP001569904"/>
    </source>
</evidence>
<name>A0ABV4R582_9ACTN</name>
<reference evidence="1 2" key="1">
    <citation type="submission" date="2023-11" db="EMBL/GenBank/DDBJ databases">
        <title>Actinomadura monticuli sp. nov., isolated from volcanic ash.</title>
        <authorList>
            <person name="Lee S.D."/>
            <person name="Yang H."/>
            <person name="Kim I.S."/>
        </authorList>
    </citation>
    <scope>NUCLEOTIDE SEQUENCE [LARGE SCALE GENOMIC DNA]</scope>
    <source>
        <strain evidence="1 2">DSM 45346</strain>
    </source>
</reference>
<protein>
    <submittedName>
        <fullName evidence="1">Uncharacterized protein</fullName>
    </submittedName>
</protein>
<dbReference type="RefSeq" id="WP_371944961.1">
    <property type="nucleotide sequence ID" value="NZ_JAXCEH010000027.1"/>
</dbReference>
<organism evidence="1 2">
    <name type="scientific">Actinomadura chokoriensis</name>
    <dbReference type="NCBI Taxonomy" id="454156"/>
    <lineage>
        <taxon>Bacteria</taxon>
        <taxon>Bacillati</taxon>
        <taxon>Actinomycetota</taxon>
        <taxon>Actinomycetes</taxon>
        <taxon>Streptosporangiales</taxon>
        <taxon>Thermomonosporaceae</taxon>
        <taxon>Actinomadura</taxon>
    </lineage>
</organism>
<dbReference type="Proteomes" id="UP001569904">
    <property type="component" value="Unassembled WGS sequence"/>
</dbReference>
<proteinExistence type="predicted"/>
<evidence type="ECO:0000313" key="1">
    <source>
        <dbReference type="EMBL" id="MFA1558070.1"/>
    </source>
</evidence>
<gene>
    <name evidence="1" type="ORF">SM436_30670</name>
</gene>
<keyword evidence="2" id="KW-1185">Reference proteome</keyword>
<accession>A0ABV4R582</accession>
<sequence>MPLWLDLRQVVIVDAPVIAKRLPHKISHAAFSYTSAREQLESRDRMWS</sequence>